<evidence type="ECO:0000313" key="22">
    <source>
        <dbReference type="EMBL" id="KAF0045537.1"/>
    </source>
</evidence>
<feature type="repeat" description="WD" evidence="18">
    <location>
        <begin position="975"/>
        <end position="1007"/>
    </location>
</feature>
<dbReference type="SMART" id="SM00702">
    <property type="entry name" value="P4Hc"/>
    <property type="match status" value="1"/>
</dbReference>
<feature type="repeat" description="WD" evidence="18">
    <location>
        <begin position="889"/>
        <end position="930"/>
    </location>
</feature>
<comment type="cofactor">
    <cofactor evidence="2">
        <name>Fe cation</name>
        <dbReference type="ChEBI" id="CHEBI:24875"/>
    </cofactor>
</comment>
<dbReference type="PRINTS" id="PR00319">
    <property type="entry name" value="GPROTEINB"/>
</dbReference>
<dbReference type="InterPro" id="IPR006620">
    <property type="entry name" value="Pro_4_hyd_alph"/>
</dbReference>
<dbReference type="Gene3D" id="2.60.120.620">
    <property type="entry name" value="q2cbj1_9rhob like domain"/>
    <property type="match status" value="1"/>
</dbReference>
<comment type="similarity">
    <text evidence="4">Belongs to the WD repeat G protein beta family.</text>
</comment>
<comment type="cofactor">
    <cofactor evidence="1">
        <name>L-ascorbate</name>
        <dbReference type="ChEBI" id="CHEBI:38290"/>
    </cofactor>
</comment>
<comment type="similarity">
    <text evidence="3">Belongs to the leprecan family.</text>
</comment>
<keyword evidence="12" id="KW-0847">Vitamin C</keyword>
<evidence type="ECO:0000259" key="21">
    <source>
        <dbReference type="PROSITE" id="PS51471"/>
    </source>
</evidence>
<dbReference type="InterPro" id="IPR005123">
    <property type="entry name" value="Oxoglu/Fe-dep_dioxygenase_dom"/>
</dbReference>
<sequence length="1007" mass="112016">MALPSGRLAVYVAFHFVLLGSPSVTAAPPAVGGSGVLSLLRPYDLFYYSGVRAYFDGDWTKAAELLEKSIATKESLLTVRRRCHAEWQLPVSSDIEYEFGTRNPYNYLQVTYYKLEKLQKAASAAHTYFVANPNHLEMRNNIEKYRRMEGVTEEAFQDREIENEKHWVLYDAAVQYEASSDWARASKQWKACVNETLRQTEECRVQCEVASQRLPEDRGVDSVDGMFEKAAALSLSLLSCRQYCVTQVATRPGRISAQENYLPTQLEHLHIAQFKAGDISGAVQTLRSLLLFYPTDAASLDNLQLYHETLGGDTEPPGTQPAQEIVRYVSRSLQEKKLLYFGMENLDFTFTDPDLWTPEDVVPESLREVWRADQEKTNDKIKEGEQQEEVDDSGFYAGGPVRQVGVTITMDDQILNGTNRVVLDGVMTEKECEKILHLATAAASAGDGYRGRRSPHTPHETFEGLTVLRAVKFAQDGLVNQSDARLLHELGERVRDLLHSYFRSPSGLFVSFTHLVCRSAIAGDQEGRLDLSHPVHVDNCLLEPDTKQCWKELPAFIHRDLSAILYLNDNFDGGELFFTNRDAKTVTAQVKPSCGRLVGFSSGPVNPHGVTAVTNGRRCSLALWFTKEKPYRDMETLLTKFKGHNRQQQHPGGRFYRFFSPVQMKRRPLLNDKNYDELTITLTNTEAARKAVQDTTLQEAAGGVTVVGRVQMKTRKTLRGHLAKIYAMHWSTGTQLCVSASQDGKLIVWDSITTNKVNAIPLKSSWVMTCAYAPSGNLVACGGLDNMCSIYNLKGKDGNVKVMRELAAHTGYLSCCRFISDSEIITSSGDCTCVLWDIETGTQKTVFAGHQGDCMSLAVSPDFNFFISGACDFTAKLWDIREGACRQTFGGHESDINAIGFFPNGNAVITGSDDATCKLYDLRADQELITYQDSGIMCGVTSLAPSLSGRLILAGYDDFNVNIWDSLKAERVGVLAGHDNRVSCIGVSTDGMACCTGSWDSFLKIWN</sequence>
<dbReference type="GO" id="GO:0031418">
    <property type="term" value="F:L-ascorbic acid binding"/>
    <property type="evidence" value="ECO:0007669"/>
    <property type="project" value="UniProtKB-KW"/>
</dbReference>
<dbReference type="GO" id="GO:0005506">
    <property type="term" value="F:iron ion binding"/>
    <property type="evidence" value="ECO:0007669"/>
    <property type="project" value="InterPro"/>
</dbReference>
<dbReference type="Pfam" id="PF13640">
    <property type="entry name" value="2OG-FeII_Oxy_3"/>
    <property type="match status" value="1"/>
</dbReference>
<dbReference type="InterPro" id="IPR044862">
    <property type="entry name" value="Pro_4_hyd_alph_FE2OG_OXY"/>
</dbReference>
<organism evidence="22 23">
    <name type="scientific">Scophthalmus maximus</name>
    <name type="common">Turbot</name>
    <name type="synonym">Psetta maxima</name>
    <dbReference type="NCBI Taxonomy" id="52904"/>
    <lineage>
        <taxon>Eukaryota</taxon>
        <taxon>Metazoa</taxon>
        <taxon>Chordata</taxon>
        <taxon>Craniata</taxon>
        <taxon>Vertebrata</taxon>
        <taxon>Euteleostomi</taxon>
        <taxon>Actinopterygii</taxon>
        <taxon>Neopterygii</taxon>
        <taxon>Teleostei</taxon>
        <taxon>Neoteleostei</taxon>
        <taxon>Acanthomorphata</taxon>
        <taxon>Carangaria</taxon>
        <taxon>Pleuronectiformes</taxon>
        <taxon>Pleuronectoidei</taxon>
        <taxon>Scophthalmidae</taxon>
        <taxon>Scophthalmus</taxon>
    </lineage>
</organism>
<comment type="caution">
    <text evidence="22">The sequence shown here is derived from an EMBL/GenBank/DDBJ whole genome shotgun (WGS) entry which is preliminary data.</text>
</comment>
<dbReference type="Gene3D" id="1.25.40.10">
    <property type="entry name" value="Tetratricopeptide repeat domain"/>
    <property type="match status" value="1"/>
</dbReference>
<protein>
    <recommendedName>
        <fullName evidence="5">procollagen-proline 3-dioxygenase</fullName>
        <ecNumber evidence="5">1.14.11.7</ecNumber>
    </recommendedName>
</protein>
<evidence type="ECO:0000256" key="12">
    <source>
        <dbReference type="ARBA" id="ARBA00022896"/>
    </source>
</evidence>
<dbReference type="SUPFAM" id="SSF50978">
    <property type="entry name" value="WD40 repeat-like"/>
    <property type="match status" value="1"/>
</dbReference>
<dbReference type="EC" id="1.14.11.7" evidence="5"/>
<dbReference type="InterPro" id="IPR056585">
    <property type="entry name" value="Leprecan_dom"/>
</dbReference>
<keyword evidence="16" id="KW-0325">Glycoprotein</keyword>
<keyword evidence="6 18" id="KW-0853">WD repeat</keyword>
<feature type="domain" description="Fe2OG dioxygenase" evidence="21">
    <location>
        <begin position="513"/>
        <end position="627"/>
    </location>
</feature>
<evidence type="ECO:0000256" key="2">
    <source>
        <dbReference type="ARBA" id="ARBA00001962"/>
    </source>
</evidence>
<dbReference type="EMBL" id="VEVO01000002">
    <property type="protein sequence ID" value="KAF0045537.1"/>
    <property type="molecule type" value="Genomic_DNA"/>
</dbReference>
<feature type="repeat" description="WD" evidence="18">
    <location>
        <begin position="718"/>
        <end position="759"/>
    </location>
</feature>
<dbReference type="AlphaFoldDB" id="A0A6A4TFW0"/>
<evidence type="ECO:0000256" key="7">
    <source>
        <dbReference type="ARBA" id="ARBA00022723"/>
    </source>
</evidence>
<dbReference type="InterPro" id="IPR016346">
    <property type="entry name" value="G-protein_beta_1-5"/>
</dbReference>
<keyword evidence="14" id="KW-0560">Oxidoreductase</keyword>
<dbReference type="PROSITE" id="PS00678">
    <property type="entry name" value="WD_REPEATS_1"/>
    <property type="match status" value="1"/>
</dbReference>
<dbReference type="InterPro" id="IPR020472">
    <property type="entry name" value="WD40_PAC1"/>
</dbReference>
<feature type="compositionally biased region" description="Basic and acidic residues" evidence="19">
    <location>
        <begin position="375"/>
        <end position="385"/>
    </location>
</feature>
<evidence type="ECO:0000256" key="4">
    <source>
        <dbReference type="ARBA" id="ARBA00009768"/>
    </source>
</evidence>
<name>A0A6A4TFW0_SCOMX</name>
<feature type="region of interest" description="Disordered" evidence="19">
    <location>
        <begin position="375"/>
        <end position="396"/>
    </location>
</feature>
<dbReference type="InterPro" id="IPR011990">
    <property type="entry name" value="TPR-like_helical_dom_sf"/>
</dbReference>
<dbReference type="PROSITE" id="PS51471">
    <property type="entry name" value="FE2OG_OXY"/>
    <property type="match status" value="1"/>
</dbReference>
<dbReference type="InterPro" id="IPR001632">
    <property type="entry name" value="WD40_G-protein_beta-like"/>
</dbReference>
<gene>
    <name evidence="22" type="ORF">F2P81_002066</name>
</gene>
<dbReference type="Pfam" id="PF23557">
    <property type="entry name" value="TPR_leprecan"/>
    <property type="match status" value="1"/>
</dbReference>
<feature type="chain" id="PRO_5025604384" description="procollagen-proline 3-dioxygenase" evidence="20">
    <location>
        <begin position="27"/>
        <end position="1007"/>
    </location>
</feature>
<evidence type="ECO:0000256" key="15">
    <source>
        <dbReference type="ARBA" id="ARBA00023004"/>
    </source>
</evidence>
<evidence type="ECO:0000256" key="17">
    <source>
        <dbReference type="ARBA" id="ARBA00023224"/>
    </source>
</evidence>
<keyword evidence="13" id="KW-0223">Dioxygenase</keyword>
<dbReference type="SUPFAM" id="SSF48452">
    <property type="entry name" value="TPR-like"/>
    <property type="match status" value="1"/>
</dbReference>
<reference evidence="22 23" key="1">
    <citation type="submission" date="2019-06" db="EMBL/GenBank/DDBJ databases">
        <title>Draft genomes of female and male turbot (Scophthalmus maximus).</title>
        <authorList>
            <person name="Xu H."/>
            <person name="Xu X.-W."/>
            <person name="Shao C."/>
            <person name="Chen S."/>
        </authorList>
    </citation>
    <scope>NUCLEOTIDE SEQUENCE [LARGE SCALE GENOMIC DNA]</scope>
    <source>
        <strain evidence="22">Ysfricsl-2016a</strain>
        <tissue evidence="22">Blood</tissue>
    </source>
</reference>
<dbReference type="PROSITE" id="PS50294">
    <property type="entry name" value="WD_REPEATS_REGION"/>
    <property type="match status" value="4"/>
</dbReference>
<evidence type="ECO:0000256" key="6">
    <source>
        <dbReference type="ARBA" id="ARBA00022574"/>
    </source>
</evidence>
<dbReference type="Proteomes" id="UP000438429">
    <property type="component" value="Unassembled WGS sequence"/>
</dbReference>
<feature type="signal peptide" evidence="20">
    <location>
        <begin position="1"/>
        <end position="26"/>
    </location>
</feature>
<evidence type="ECO:0000256" key="5">
    <source>
        <dbReference type="ARBA" id="ARBA00012262"/>
    </source>
</evidence>
<dbReference type="InterPro" id="IPR019775">
    <property type="entry name" value="WD40_repeat_CS"/>
</dbReference>
<evidence type="ECO:0000256" key="14">
    <source>
        <dbReference type="ARBA" id="ARBA00023002"/>
    </source>
</evidence>
<evidence type="ECO:0000256" key="18">
    <source>
        <dbReference type="PROSITE-ProRule" id="PRU00221"/>
    </source>
</evidence>
<evidence type="ECO:0000256" key="20">
    <source>
        <dbReference type="SAM" id="SignalP"/>
    </source>
</evidence>
<feature type="repeat" description="WD" evidence="18">
    <location>
        <begin position="847"/>
        <end position="888"/>
    </location>
</feature>
<dbReference type="GO" id="GO:0007165">
    <property type="term" value="P:signal transduction"/>
    <property type="evidence" value="ECO:0007669"/>
    <property type="project" value="UniProtKB-KW"/>
</dbReference>
<evidence type="ECO:0000313" key="23">
    <source>
        <dbReference type="Proteomes" id="UP000438429"/>
    </source>
</evidence>
<dbReference type="CDD" id="cd00200">
    <property type="entry name" value="WD40"/>
    <property type="match status" value="1"/>
</dbReference>
<accession>A0A6A4TFW0</accession>
<dbReference type="InterPro" id="IPR015943">
    <property type="entry name" value="WD40/YVTN_repeat-like_dom_sf"/>
</dbReference>
<keyword evidence="7" id="KW-0479">Metal-binding</keyword>
<dbReference type="SMART" id="SM00320">
    <property type="entry name" value="WD40"/>
    <property type="match status" value="7"/>
</dbReference>
<evidence type="ECO:0000256" key="16">
    <source>
        <dbReference type="ARBA" id="ARBA00023180"/>
    </source>
</evidence>
<keyword evidence="15" id="KW-0408">Iron</keyword>
<dbReference type="GO" id="GO:0019797">
    <property type="term" value="F:procollagen-proline 3-dioxygenase activity"/>
    <property type="evidence" value="ECO:0007669"/>
    <property type="project" value="UniProtKB-EC"/>
</dbReference>
<dbReference type="PANTHER" id="PTHR19850">
    <property type="entry name" value="GUANINE NUCLEOTIDE-BINDING PROTEIN BETA G PROTEIN BETA"/>
    <property type="match status" value="1"/>
</dbReference>
<evidence type="ECO:0000256" key="9">
    <source>
        <dbReference type="ARBA" id="ARBA00022737"/>
    </source>
</evidence>
<evidence type="ECO:0000256" key="13">
    <source>
        <dbReference type="ARBA" id="ARBA00022964"/>
    </source>
</evidence>
<keyword evidence="9" id="KW-0677">Repeat</keyword>
<dbReference type="InterPro" id="IPR001680">
    <property type="entry name" value="WD40_rpt"/>
</dbReference>
<keyword evidence="10" id="KW-0802">TPR repeat</keyword>
<feature type="repeat" description="WD" evidence="18">
    <location>
        <begin position="806"/>
        <end position="846"/>
    </location>
</feature>
<evidence type="ECO:0000256" key="11">
    <source>
        <dbReference type="ARBA" id="ARBA00022824"/>
    </source>
</evidence>
<evidence type="ECO:0000256" key="1">
    <source>
        <dbReference type="ARBA" id="ARBA00001961"/>
    </source>
</evidence>
<dbReference type="PROSITE" id="PS50082">
    <property type="entry name" value="WD_REPEATS_2"/>
    <property type="match status" value="5"/>
</dbReference>
<dbReference type="FunFam" id="2.60.120.620:FF:000003">
    <property type="entry name" value="Prolyl 3-hydroxylase 2"/>
    <property type="match status" value="1"/>
</dbReference>
<dbReference type="Gene3D" id="2.130.10.10">
    <property type="entry name" value="YVTN repeat-like/Quinoprotein amine dehydrogenase"/>
    <property type="match status" value="1"/>
</dbReference>
<evidence type="ECO:0000256" key="8">
    <source>
        <dbReference type="ARBA" id="ARBA00022729"/>
    </source>
</evidence>
<keyword evidence="11" id="KW-0256">Endoplasmic reticulum</keyword>
<dbReference type="PRINTS" id="PR00320">
    <property type="entry name" value="GPROTEINBRPT"/>
</dbReference>
<dbReference type="InterPro" id="IPR036322">
    <property type="entry name" value="WD40_repeat_dom_sf"/>
</dbReference>
<keyword evidence="17" id="KW-0807">Transducer</keyword>
<proteinExistence type="inferred from homology"/>
<dbReference type="Pfam" id="PF25391">
    <property type="entry name" value="WD40_Gbeta"/>
    <property type="match status" value="1"/>
</dbReference>
<evidence type="ECO:0000256" key="19">
    <source>
        <dbReference type="SAM" id="MobiDB-lite"/>
    </source>
</evidence>
<evidence type="ECO:0000256" key="3">
    <source>
        <dbReference type="ARBA" id="ARBA00006487"/>
    </source>
</evidence>
<evidence type="ECO:0000256" key="10">
    <source>
        <dbReference type="ARBA" id="ARBA00022803"/>
    </source>
</evidence>
<keyword evidence="8 20" id="KW-0732">Signal</keyword>